<evidence type="ECO:0000256" key="7">
    <source>
        <dbReference type="ARBA" id="ARBA00022989"/>
    </source>
</evidence>
<evidence type="ECO:0000256" key="2">
    <source>
        <dbReference type="ARBA" id="ARBA00008170"/>
    </source>
</evidence>
<evidence type="ECO:0000313" key="12">
    <source>
        <dbReference type="EMBL" id="KAH7375318.1"/>
    </source>
</evidence>
<dbReference type="GO" id="GO:0000329">
    <property type="term" value="C:fungal-type vacuole membrane"/>
    <property type="evidence" value="ECO:0007669"/>
    <property type="project" value="TreeGrafter"/>
</dbReference>
<dbReference type="AlphaFoldDB" id="A0A8K0X972"/>
<dbReference type="GO" id="GO:0015369">
    <property type="term" value="F:calcium:proton antiporter activity"/>
    <property type="evidence" value="ECO:0007669"/>
    <property type="project" value="UniProtKB-UniRule"/>
</dbReference>
<feature type="domain" description="Sodium/calcium exchanger membrane region" evidence="11">
    <location>
        <begin position="52"/>
        <end position="202"/>
    </location>
</feature>
<feature type="transmembrane region" description="Helical" evidence="10">
    <location>
        <begin position="181"/>
        <end position="202"/>
    </location>
</feature>
<sequence length="389" mass="42051">MTDHDDHARLHAGKLHRLVRWFRSTVSSSWVNGLLVFVPIGLVSYMLHFNPFLTFILNGIAIIPLSALLTDATEKISSDAGDTVGALLNISLGNLVELIILVALINNQIRIVLASILGSILVNLLLILGSALLASSMSDSEPTYNTAETQLLSSLLFVSVFVFLMPTAFDYTYDHSGADGAILQMTRMSAIMVLLIYILYFVHELRGGPAARHSPPAELFDVERYQLGQTEPYEGGRSRGDRAFSIMILIGTSIVMSMCAEFLVSTIDYVTHQGHLSEALIGLIILPIVGNIAEYVTVVTVAAKDKLDLAIAVAVGSAIQIALCVTPLTILAAWLLDRKLALTFNVFEMTTLLGTVLMVNLLILSDGSKALRANGLKGALMCACYVIIS</sequence>
<gene>
    <name evidence="12" type="ORF">B0T11DRAFT_218982</name>
</gene>
<dbReference type="OrthoDB" id="1699231at2759"/>
<evidence type="ECO:0000256" key="1">
    <source>
        <dbReference type="ARBA" id="ARBA00004127"/>
    </source>
</evidence>
<proteinExistence type="inferred from homology"/>
<comment type="similarity">
    <text evidence="2 10">Belongs to the Ca(2+):cation antiporter (CaCA) (TC 2.A.19) family.</text>
</comment>
<feature type="transmembrane region" description="Helical" evidence="10">
    <location>
        <begin position="149"/>
        <end position="169"/>
    </location>
</feature>
<keyword evidence="4 10" id="KW-0109">Calcium transport</keyword>
<dbReference type="Proteomes" id="UP000813385">
    <property type="component" value="Unassembled WGS sequence"/>
</dbReference>
<dbReference type="InterPro" id="IPR044880">
    <property type="entry name" value="NCX_ion-bd_dom_sf"/>
</dbReference>
<feature type="transmembrane region" description="Helical" evidence="10">
    <location>
        <begin position="279"/>
        <end position="302"/>
    </location>
</feature>
<dbReference type="InterPro" id="IPR004798">
    <property type="entry name" value="CAX-like"/>
</dbReference>
<feature type="transmembrane region" description="Helical" evidence="10">
    <location>
        <begin position="21"/>
        <end position="46"/>
    </location>
</feature>
<feature type="transmembrane region" description="Helical" evidence="10">
    <location>
        <begin position="111"/>
        <end position="137"/>
    </location>
</feature>
<dbReference type="Gene3D" id="1.20.1420.30">
    <property type="entry name" value="NCX, central ion-binding region"/>
    <property type="match status" value="2"/>
</dbReference>
<dbReference type="EMBL" id="JAGPXD010000001">
    <property type="protein sequence ID" value="KAH7375318.1"/>
    <property type="molecule type" value="Genomic_DNA"/>
</dbReference>
<evidence type="ECO:0000256" key="3">
    <source>
        <dbReference type="ARBA" id="ARBA00022448"/>
    </source>
</evidence>
<name>A0A8K0X972_9PEZI</name>
<reference evidence="12" key="1">
    <citation type="journal article" date="2021" name="Nat. Commun.">
        <title>Genetic determinants of endophytism in the Arabidopsis root mycobiome.</title>
        <authorList>
            <person name="Mesny F."/>
            <person name="Miyauchi S."/>
            <person name="Thiergart T."/>
            <person name="Pickel B."/>
            <person name="Atanasova L."/>
            <person name="Karlsson M."/>
            <person name="Huettel B."/>
            <person name="Barry K.W."/>
            <person name="Haridas S."/>
            <person name="Chen C."/>
            <person name="Bauer D."/>
            <person name="Andreopoulos W."/>
            <person name="Pangilinan J."/>
            <person name="LaButti K."/>
            <person name="Riley R."/>
            <person name="Lipzen A."/>
            <person name="Clum A."/>
            <person name="Drula E."/>
            <person name="Henrissat B."/>
            <person name="Kohler A."/>
            <person name="Grigoriev I.V."/>
            <person name="Martin F.M."/>
            <person name="Hacquard S."/>
        </authorList>
    </citation>
    <scope>NUCLEOTIDE SEQUENCE</scope>
    <source>
        <strain evidence="12">MPI-CAGE-AT-0016</strain>
    </source>
</reference>
<keyword evidence="3 10" id="KW-0813">Transport</keyword>
<keyword evidence="8 10" id="KW-0406">Ion transport</keyword>
<keyword evidence="6 10" id="KW-0106">Calcium</keyword>
<dbReference type="PANTHER" id="PTHR31503">
    <property type="entry name" value="VACUOLAR CALCIUM ION TRANSPORTER"/>
    <property type="match status" value="1"/>
</dbReference>
<dbReference type="GO" id="GO:0006874">
    <property type="term" value="P:intracellular calcium ion homeostasis"/>
    <property type="evidence" value="ECO:0007669"/>
    <property type="project" value="TreeGrafter"/>
</dbReference>
<evidence type="ECO:0000256" key="8">
    <source>
        <dbReference type="ARBA" id="ARBA00023065"/>
    </source>
</evidence>
<comment type="subcellular location">
    <subcellularLocation>
        <location evidence="1">Endomembrane system</location>
        <topology evidence="1">Multi-pass membrane protein</topology>
    </subcellularLocation>
    <subcellularLocation>
        <location evidence="10">Vacuole membrane</location>
    </subcellularLocation>
</comment>
<keyword evidence="13" id="KW-1185">Reference proteome</keyword>
<dbReference type="InterPro" id="IPR004837">
    <property type="entry name" value="NaCa_Exmemb"/>
</dbReference>
<dbReference type="InterPro" id="IPR004713">
    <property type="entry name" value="CaH_exchang"/>
</dbReference>
<evidence type="ECO:0000259" key="11">
    <source>
        <dbReference type="Pfam" id="PF01699"/>
    </source>
</evidence>
<evidence type="ECO:0000313" key="13">
    <source>
        <dbReference type="Proteomes" id="UP000813385"/>
    </source>
</evidence>
<evidence type="ECO:0000256" key="5">
    <source>
        <dbReference type="ARBA" id="ARBA00022692"/>
    </source>
</evidence>
<dbReference type="Pfam" id="PF01699">
    <property type="entry name" value="Na_Ca_ex"/>
    <property type="match status" value="2"/>
</dbReference>
<feature type="domain" description="Sodium/calcium exchanger membrane region" evidence="11">
    <location>
        <begin position="245"/>
        <end position="388"/>
    </location>
</feature>
<evidence type="ECO:0000256" key="4">
    <source>
        <dbReference type="ARBA" id="ARBA00022568"/>
    </source>
</evidence>
<comment type="function">
    <text evidence="10">Has a role in promoting intracellular calcium ion sequestration via the exchange of calcium ions for hydrogen ions across the vacuolar membrane. Involved also in manganese ion homeostasis via its uptake into the vacuole.</text>
</comment>
<dbReference type="PANTHER" id="PTHR31503:SF18">
    <property type="entry name" value="CA(2+)_H(+) EXCHANGER, PUTATIVE (EUROFUNG)-RELATED"/>
    <property type="match status" value="1"/>
</dbReference>
<evidence type="ECO:0000256" key="6">
    <source>
        <dbReference type="ARBA" id="ARBA00022837"/>
    </source>
</evidence>
<dbReference type="GO" id="GO:0012505">
    <property type="term" value="C:endomembrane system"/>
    <property type="evidence" value="ECO:0007669"/>
    <property type="project" value="UniProtKB-SubCell"/>
</dbReference>
<feature type="transmembrane region" description="Helical" evidence="10">
    <location>
        <begin position="309"/>
        <end position="336"/>
    </location>
</feature>
<keyword evidence="5 10" id="KW-0812">Transmembrane</keyword>
<keyword evidence="10" id="KW-0050">Antiport</keyword>
<dbReference type="NCBIfam" id="TIGR00378">
    <property type="entry name" value="cax"/>
    <property type="match status" value="1"/>
</dbReference>
<keyword evidence="7 10" id="KW-1133">Transmembrane helix</keyword>
<feature type="transmembrane region" description="Helical" evidence="10">
    <location>
        <begin position="246"/>
        <end position="267"/>
    </location>
</feature>
<evidence type="ECO:0000256" key="9">
    <source>
        <dbReference type="ARBA" id="ARBA00023136"/>
    </source>
</evidence>
<organism evidence="12 13">
    <name type="scientific">Plectosphaerella cucumerina</name>
    <dbReference type="NCBI Taxonomy" id="40658"/>
    <lineage>
        <taxon>Eukaryota</taxon>
        <taxon>Fungi</taxon>
        <taxon>Dikarya</taxon>
        <taxon>Ascomycota</taxon>
        <taxon>Pezizomycotina</taxon>
        <taxon>Sordariomycetes</taxon>
        <taxon>Hypocreomycetidae</taxon>
        <taxon>Glomerellales</taxon>
        <taxon>Plectosphaerellaceae</taxon>
        <taxon>Plectosphaerella</taxon>
    </lineage>
</organism>
<feature type="transmembrane region" description="Helical" evidence="10">
    <location>
        <begin position="52"/>
        <end position="72"/>
    </location>
</feature>
<keyword evidence="9 10" id="KW-0472">Membrane</keyword>
<feature type="transmembrane region" description="Helical" evidence="10">
    <location>
        <begin position="342"/>
        <end position="364"/>
    </location>
</feature>
<accession>A0A8K0X972</accession>
<feature type="transmembrane region" description="Helical" evidence="10">
    <location>
        <begin position="84"/>
        <end position="105"/>
    </location>
</feature>
<evidence type="ECO:0000256" key="10">
    <source>
        <dbReference type="RuleBase" id="RU365028"/>
    </source>
</evidence>
<comment type="caution">
    <text evidence="12">The sequence shown here is derived from an EMBL/GenBank/DDBJ whole genome shotgun (WGS) entry which is preliminary data.</text>
</comment>
<keyword evidence="10" id="KW-0926">Vacuole</keyword>
<protein>
    <recommendedName>
        <fullName evidence="10">Vacuolar calcium ion transporter</fullName>
    </recommendedName>
</protein>
<comment type="caution">
    <text evidence="10">Lacks conserved residue(s) required for the propagation of feature annotation.</text>
</comment>